<dbReference type="Gene3D" id="3.40.50.300">
    <property type="entry name" value="P-loop containing nucleotide triphosphate hydrolases"/>
    <property type="match status" value="2"/>
</dbReference>
<keyword evidence="6 10" id="KW-0067">ATP-binding</keyword>
<accession>A0AAW9HJZ3</accession>
<evidence type="ECO:0000256" key="3">
    <source>
        <dbReference type="ARBA" id="ARBA00022448"/>
    </source>
</evidence>
<feature type="compositionally biased region" description="Low complexity" evidence="8">
    <location>
        <begin position="15"/>
        <end position="25"/>
    </location>
</feature>
<keyword evidence="3" id="KW-0813">Transport</keyword>
<evidence type="ECO:0000256" key="6">
    <source>
        <dbReference type="ARBA" id="ARBA00022840"/>
    </source>
</evidence>
<feature type="domain" description="ABC transporter" evidence="9">
    <location>
        <begin position="319"/>
        <end position="563"/>
    </location>
</feature>
<dbReference type="GO" id="GO:0015833">
    <property type="term" value="P:peptide transport"/>
    <property type="evidence" value="ECO:0007669"/>
    <property type="project" value="InterPro"/>
</dbReference>
<dbReference type="Proteomes" id="UP001288320">
    <property type="component" value="Unassembled WGS sequence"/>
</dbReference>
<gene>
    <name evidence="10" type="ORF">R6G74_04730</name>
</gene>
<dbReference type="RefSeq" id="WP_320753089.1">
    <property type="nucleotide sequence ID" value="NZ_JAWNFV010000008.1"/>
</dbReference>
<comment type="caution">
    <text evidence="10">The sequence shown here is derived from an EMBL/GenBank/DDBJ whole genome shotgun (WGS) entry which is preliminary data.</text>
</comment>
<dbReference type="NCBIfam" id="NF007739">
    <property type="entry name" value="PRK10419.1"/>
    <property type="match status" value="2"/>
</dbReference>
<dbReference type="FunFam" id="3.40.50.300:FF:000016">
    <property type="entry name" value="Oligopeptide ABC transporter ATP-binding component"/>
    <property type="match status" value="2"/>
</dbReference>
<dbReference type="InterPro" id="IPR027417">
    <property type="entry name" value="P-loop_NTPase"/>
</dbReference>
<organism evidence="10 11">
    <name type="scientific">Actinotignum timonense</name>
    <dbReference type="NCBI Taxonomy" id="1870995"/>
    <lineage>
        <taxon>Bacteria</taxon>
        <taxon>Bacillati</taxon>
        <taxon>Actinomycetota</taxon>
        <taxon>Actinomycetes</taxon>
        <taxon>Actinomycetales</taxon>
        <taxon>Actinomycetaceae</taxon>
        <taxon>Actinotignum</taxon>
    </lineage>
</organism>
<comment type="similarity">
    <text evidence="2">Belongs to the ABC transporter superfamily.</text>
</comment>
<dbReference type="GO" id="GO:0016887">
    <property type="term" value="F:ATP hydrolysis activity"/>
    <property type="evidence" value="ECO:0007669"/>
    <property type="project" value="InterPro"/>
</dbReference>
<evidence type="ECO:0000259" key="9">
    <source>
        <dbReference type="PROSITE" id="PS50893"/>
    </source>
</evidence>
<dbReference type="EMBL" id="JAWNFV010000008">
    <property type="protein sequence ID" value="MDY5140615.1"/>
    <property type="molecule type" value="Genomic_DNA"/>
</dbReference>
<evidence type="ECO:0000256" key="8">
    <source>
        <dbReference type="SAM" id="MobiDB-lite"/>
    </source>
</evidence>
<dbReference type="CDD" id="cd03257">
    <property type="entry name" value="ABC_NikE_OppD_transporters"/>
    <property type="match status" value="2"/>
</dbReference>
<evidence type="ECO:0000313" key="10">
    <source>
        <dbReference type="EMBL" id="MDY5140615.1"/>
    </source>
</evidence>
<dbReference type="InterPro" id="IPR013563">
    <property type="entry name" value="Oligopep_ABC_C"/>
</dbReference>
<dbReference type="SUPFAM" id="SSF52540">
    <property type="entry name" value="P-loop containing nucleoside triphosphate hydrolases"/>
    <property type="match status" value="2"/>
</dbReference>
<dbReference type="InterPro" id="IPR050388">
    <property type="entry name" value="ABC_Ni/Peptide_Import"/>
</dbReference>
<dbReference type="PANTHER" id="PTHR43297:SF2">
    <property type="entry name" value="DIPEPTIDE TRANSPORT ATP-BINDING PROTEIN DPPD"/>
    <property type="match status" value="1"/>
</dbReference>
<evidence type="ECO:0000256" key="5">
    <source>
        <dbReference type="ARBA" id="ARBA00022741"/>
    </source>
</evidence>
<dbReference type="GO" id="GO:0005886">
    <property type="term" value="C:plasma membrane"/>
    <property type="evidence" value="ECO:0007669"/>
    <property type="project" value="UniProtKB-SubCell"/>
</dbReference>
<evidence type="ECO:0000256" key="1">
    <source>
        <dbReference type="ARBA" id="ARBA00004202"/>
    </source>
</evidence>
<dbReference type="Pfam" id="PF00005">
    <property type="entry name" value="ABC_tran"/>
    <property type="match status" value="2"/>
</dbReference>
<dbReference type="PANTHER" id="PTHR43297">
    <property type="entry name" value="OLIGOPEPTIDE TRANSPORT ATP-BINDING PROTEIN APPD"/>
    <property type="match status" value="1"/>
</dbReference>
<keyword evidence="5" id="KW-0547">Nucleotide-binding</keyword>
<dbReference type="NCBIfam" id="NF008453">
    <property type="entry name" value="PRK11308.1"/>
    <property type="match status" value="2"/>
</dbReference>
<dbReference type="InterPro" id="IPR017871">
    <property type="entry name" value="ABC_transporter-like_CS"/>
</dbReference>
<proteinExistence type="inferred from homology"/>
<evidence type="ECO:0000313" key="11">
    <source>
        <dbReference type="Proteomes" id="UP001288320"/>
    </source>
</evidence>
<protein>
    <submittedName>
        <fullName evidence="10">ABC transporter ATP-binding protein</fullName>
    </submittedName>
</protein>
<keyword evidence="7" id="KW-0472">Membrane</keyword>
<evidence type="ECO:0000256" key="4">
    <source>
        <dbReference type="ARBA" id="ARBA00022475"/>
    </source>
</evidence>
<dbReference type="AlphaFoldDB" id="A0AAW9HJZ3"/>
<evidence type="ECO:0000256" key="7">
    <source>
        <dbReference type="ARBA" id="ARBA00023136"/>
    </source>
</evidence>
<comment type="subcellular location">
    <subcellularLocation>
        <location evidence="1">Cell membrane</location>
        <topology evidence="1">Peripheral membrane protein</topology>
    </subcellularLocation>
</comment>
<dbReference type="GO" id="GO:0005524">
    <property type="term" value="F:ATP binding"/>
    <property type="evidence" value="ECO:0007669"/>
    <property type="project" value="UniProtKB-KW"/>
</dbReference>
<sequence>MRLGKRAATTHDKAASAATATLKADQPVVTPHPKTDKPVLGFGELDVKFATEFGAVHAVRGVSIDVRPGEVVGLVGESGSGKSVTSTTALGLLPSNAVISGSVQVAGREVRGMTSRGMRALRGAEVGMVFQEPMTALNPVLTIGRQMTEGLETHGLAFGEDARNRAVAMLKAVGLPDAEERMNQYPHQLSGGQRQRVVIAIALIANPSVIIADEPTTALDVTVQADILDLLRSLKDQLNTGILLITHSMGVIADMADRVHVMFKGEIVESGDVVQVLNHPKHPYTRRLLEAVPHLGQGREQFGFSLEKEASIDLNKKVLEAKDLVIEYEIPGKEPFRAVDHVSLDVAEREIVGLVGESGSGKSTIGKCVLGLIPAASGEVKIFGEDLVGASRKHAQELRQHVGVVFQDPAASLDPRFPVGDCIMEPLDVHKVGTKAERRQRVYDLLDAVRLPRSSFNRYPHELSGGQRQRVCIARALALRPKLLIADEPTSALDVSVQAQVLTMLSELQDDMGFACLFISHDLAVVDMLSHRVVVLQNGKVVEAGQREDVLHNPQEAYTQRLLAATPVPEPIEQRRRREERHALLRKQGREVSRLRLNENDDAAN</sequence>
<dbReference type="SMART" id="SM00382">
    <property type="entry name" value="AAA"/>
    <property type="match status" value="2"/>
</dbReference>
<dbReference type="PROSITE" id="PS00211">
    <property type="entry name" value="ABC_TRANSPORTER_1"/>
    <property type="match status" value="2"/>
</dbReference>
<dbReference type="Pfam" id="PF08352">
    <property type="entry name" value="oligo_HPY"/>
    <property type="match status" value="2"/>
</dbReference>
<evidence type="ECO:0000256" key="2">
    <source>
        <dbReference type="ARBA" id="ARBA00005417"/>
    </source>
</evidence>
<dbReference type="InterPro" id="IPR003593">
    <property type="entry name" value="AAA+_ATPase"/>
</dbReference>
<keyword evidence="4" id="KW-1003">Cell membrane</keyword>
<name>A0AAW9HJZ3_9ACTO</name>
<dbReference type="InterPro" id="IPR003439">
    <property type="entry name" value="ABC_transporter-like_ATP-bd"/>
</dbReference>
<dbReference type="PROSITE" id="PS50893">
    <property type="entry name" value="ABC_TRANSPORTER_2"/>
    <property type="match status" value="2"/>
</dbReference>
<feature type="region of interest" description="Disordered" evidence="8">
    <location>
        <begin position="1"/>
        <end position="35"/>
    </location>
</feature>
<reference evidence="10" key="1">
    <citation type="submission" date="2023-10" db="EMBL/GenBank/DDBJ databases">
        <title>Whole Genome based description of the genera Actinobaculum and Actinotignum reveals a complex phylogenetic relationship within the species included in the genus Actinotignum.</title>
        <authorList>
            <person name="Jensen C.S."/>
            <person name="Dargis R."/>
            <person name="Kemp M."/>
            <person name="Christensen J.J."/>
        </authorList>
    </citation>
    <scope>NUCLEOTIDE SEQUENCE</scope>
    <source>
        <strain evidence="10">SLA_B245</strain>
    </source>
</reference>
<feature type="domain" description="ABC transporter" evidence="9">
    <location>
        <begin position="42"/>
        <end position="289"/>
    </location>
</feature>